<dbReference type="RefSeq" id="WP_143913894.1">
    <property type="nucleotide sequence ID" value="NZ_VLNT01000010.1"/>
</dbReference>
<dbReference type="InterPro" id="IPR003593">
    <property type="entry name" value="AAA+_ATPase"/>
</dbReference>
<dbReference type="Gene3D" id="3.40.50.300">
    <property type="entry name" value="P-loop containing nucleotide triphosphate hydrolases"/>
    <property type="match status" value="1"/>
</dbReference>
<keyword evidence="3 5" id="KW-0067">ATP-binding</keyword>
<dbReference type="InterPro" id="IPR003439">
    <property type="entry name" value="ABC_transporter-like_ATP-bd"/>
</dbReference>
<dbReference type="SUPFAM" id="SSF52540">
    <property type="entry name" value="P-loop containing nucleoside triphosphate hydrolases"/>
    <property type="match status" value="1"/>
</dbReference>
<evidence type="ECO:0000256" key="1">
    <source>
        <dbReference type="ARBA" id="ARBA00022448"/>
    </source>
</evidence>
<dbReference type="EMBL" id="VLNT01000010">
    <property type="protein sequence ID" value="TSD62179.1"/>
    <property type="molecule type" value="Genomic_DNA"/>
</dbReference>
<keyword evidence="1" id="KW-0813">Transport</keyword>
<evidence type="ECO:0000259" key="4">
    <source>
        <dbReference type="PROSITE" id="PS50893"/>
    </source>
</evidence>
<proteinExistence type="predicted"/>
<dbReference type="SMART" id="SM00382">
    <property type="entry name" value="AAA"/>
    <property type="match status" value="1"/>
</dbReference>
<dbReference type="OrthoDB" id="8773773at2"/>
<evidence type="ECO:0000256" key="2">
    <source>
        <dbReference type="ARBA" id="ARBA00022741"/>
    </source>
</evidence>
<dbReference type="InterPro" id="IPR050166">
    <property type="entry name" value="ABC_transporter_ATP-bind"/>
</dbReference>
<dbReference type="GO" id="GO:0016887">
    <property type="term" value="F:ATP hydrolysis activity"/>
    <property type="evidence" value="ECO:0007669"/>
    <property type="project" value="InterPro"/>
</dbReference>
<dbReference type="PROSITE" id="PS50893">
    <property type="entry name" value="ABC_TRANSPORTER_2"/>
    <property type="match status" value="1"/>
</dbReference>
<dbReference type="InterPro" id="IPR027417">
    <property type="entry name" value="P-loop_NTPase"/>
</dbReference>
<evidence type="ECO:0000313" key="6">
    <source>
        <dbReference type="Proteomes" id="UP000316988"/>
    </source>
</evidence>
<protein>
    <submittedName>
        <fullName evidence="5">ABC transporter ATP-binding protein</fullName>
    </submittedName>
</protein>
<dbReference type="InterPro" id="IPR017871">
    <property type="entry name" value="ABC_transporter-like_CS"/>
</dbReference>
<evidence type="ECO:0000256" key="3">
    <source>
        <dbReference type="ARBA" id="ARBA00022840"/>
    </source>
</evidence>
<dbReference type="Pfam" id="PF00005">
    <property type="entry name" value="ABC_tran"/>
    <property type="match status" value="1"/>
</dbReference>
<feature type="domain" description="ABC transporter" evidence="4">
    <location>
        <begin position="14"/>
        <end position="229"/>
    </location>
</feature>
<dbReference type="Proteomes" id="UP000316988">
    <property type="component" value="Unassembled WGS sequence"/>
</dbReference>
<dbReference type="AlphaFoldDB" id="A0A554S759"/>
<name>A0A554S759_9ACTN</name>
<gene>
    <name evidence="5" type="ORF">FNM00_12535</name>
</gene>
<reference evidence="5 6" key="1">
    <citation type="submission" date="2019-07" db="EMBL/GenBank/DDBJ databases">
        <authorList>
            <person name="Zhao L.H."/>
        </authorList>
    </citation>
    <scope>NUCLEOTIDE SEQUENCE [LARGE SCALE GENOMIC DNA]</scope>
    <source>
        <strain evidence="5 6">Co35</strain>
    </source>
</reference>
<dbReference type="GO" id="GO:0005524">
    <property type="term" value="F:ATP binding"/>
    <property type="evidence" value="ECO:0007669"/>
    <property type="project" value="UniProtKB-KW"/>
</dbReference>
<comment type="caution">
    <text evidence="5">The sequence shown here is derived from an EMBL/GenBank/DDBJ whole genome shotgun (WGS) entry which is preliminary data.</text>
</comment>
<sequence length="249" mass="26846">MAADLITPPAPQVVALRGLSKSYGDQVILDAIDLTVERGEFVALLGPSGTGKTTLLRILGRLEDATSGEATIAQRTSVVFQEPRLIQAQKVWRNVVLTDGRGTASKARAVAALDEVGLAPKADAWPKVLSGGEAQRVGLARALYRSPDLLLLDEPFGALDAFTRRTAHDLVLRLWNDHRPGVLLVTHDVEESILLADRVLILGDGHVQADIPVELERPRDTTSAAFNATKRLVLHHLGHVSARPHTTSP</sequence>
<keyword evidence="2" id="KW-0547">Nucleotide-binding</keyword>
<keyword evidence="6" id="KW-1185">Reference proteome</keyword>
<dbReference type="PANTHER" id="PTHR42788:SF13">
    <property type="entry name" value="ALIPHATIC SULFONATES IMPORT ATP-BINDING PROTEIN SSUB"/>
    <property type="match status" value="1"/>
</dbReference>
<accession>A0A554S759</accession>
<evidence type="ECO:0000313" key="5">
    <source>
        <dbReference type="EMBL" id="TSD62179.1"/>
    </source>
</evidence>
<dbReference type="PANTHER" id="PTHR42788">
    <property type="entry name" value="TAURINE IMPORT ATP-BINDING PROTEIN-RELATED"/>
    <property type="match status" value="1"/>
</dbReference>
<organism evidence="5 6">
    <name type="scientific">Aeromicrobium piscarium</name>
    <dbReference type="NCBI Taxonomy" id="2590901"/>
    <lineage>
        <taxon>Bacteria</taxon>
        <taxon>Bacillati</taxon>
        <taxon>Actinomycetota</taxon>
        <taxon>Actinomycetes</taxon>
        <taxon>Propionibacteriales</taxon>
        <taxon>Nocardioidaceae</taxon>
        <taxon>Aeromicrobium</taxon>
    </lineage>
</organism>
<dbReference type="PROSITE" id="PS00211">
    <property type="entry name" value="ABC_TRANSPORTER_1"/>
    <property type="match status" value="1"/>
</dbReference>